<gene>
    <name evidence="2" type="ORF">BELL_0293g00070</name>
</gene>
<name>A0A4Z1JLV5_9HELO</name>
<feature type="compositionally biased region" description="Polar residues" evidence="1">
    <location>
        <begin position="145"/>
        <end position="155"/>
    </location>
</feature>
<accession>A0A4Z1JLV5</accession>
<feature type="region of interest" description="Disordered" evidence="1">
    <location>
        <begin position="1"/>
        <end position="155"/>
    </location>
</feature>
<feature type="compositionally biased region" description="Basic residues" evidence="1">
    <location>
        <begin position="108"/>
        <end position="123"/>
    </location>
</feature>
<sequence length="155" mass="17169">MSSRAIPDGKVPDDLTHLNSKNKRAKTFPEVHDPSKVNPARNKIPRVPMPDATSSSSNSNSNKTAEPGVRDHERGKGWGLVSMFGRRGAHQSPRNHAGEEMNGEGGKAKGKKKTSRDTKKIKKSGGLAKLIVEEGERKQKDGNSFRRNQITWRKY</sequence>
<dbReference type="Proteomes" id="UP000297229">
    <property type="component" value="Unassembled WGS sequence"/>
</dbReference>
<proteinExistence type="predicted"/>
<keyword evidence="3" id="KW-1185">Reference proteome</keyword>
<evidence type="ECO:0000313" key="3">
    <source>
        <dbReference type="Proteomes" id="UP000297229"/>
    </source>
</evidence>
<dbReference type="EMBL" id="PQXM01000291">
    <property type="protein sequence ID" value="TGO74304.1"/>
    <property type="molecule type" value="Genomic_DNA"/>
</dbReference>
<comment type="caution">
    <text evidence="2">The sequence shown here is derived from an EMBL/GenBank/DDBJ whole genome shotgun (WGS) entry which is preliminary data.</text>
</comment>
<organism evidence="2 3">
    <name type="scientific">Botrytis elliptica</name>
    <dbReference type="NCBI Taxonomy" id="278938"/>
    <lineage>
        <taxon>Eukaryota</taxon>
        <taxon>Fungi</taxon>
        <taxon>Dikarya</taxon>
        <taxon>Ascomycota</taxon>
        <taxon>Pezizomycotina</taxon>
        <taxon>Leotiomycetes</taxon>
        <taxon>Helotiales</taxon>
        <taxon>Sclerotiniaceae</taxon>
        <taxon>Botrytis</taxon>
    </lineage>
</organism>
<evidence type="ECO:0000256" key="1">
    <source>
        <dbReference type="SAM" id="MobiDB-lite"/>
    </source>
</evidence>
<dbReference type="AlphaFoldDB" id="A0A4Z1JLV5"/>
<feature type="compositionally biased region" description="Basic and acidic residues" evidence="1">
    <location>
        <begin position="131"/>
        <end position="144"/>
    </location>
</feature>
<reference evidence="2 3" key="1">
    <citation type="submission" date="2017-12" db="EMBL/GenBank/DDBJ databases">
        <title>Comparative genomics of Botrytis spp.</title>
        <authorList>
            <person name="Valero-Jimenez C.A."/>
            <person name="Tapia P."/>
            <person name="Veloso J."/>
            <person name="Silva-Moreno E."/>
            <person name="Staats M."/>
            <person name="Valdes J.H."/>
            <person name="Van Kan J.A.L."/>
        </authorList>
    </citation>
    <scope>NUCLEOTIDE SEQUENCE [LARGE SCALE GENOMIC DNA]</scope>
    <source>
        <strain evidence="2 3">Be9601</strain>
    </source>
</reference>
<protein>
    <submittedName>
        <fullName evidence="2">Uncharacterized protein</fullName>
    </submittedName>
</protein>
<evidence type="ECO:0000313" key="2">
    <source>
        <dbReference type="EMBL" id="TGO74304.1"/>
    </source>
</evidence>